<protein>
    <submittedName>
        <fullName evidence="2">Uncharacterized protein</fullName>
    </submittedName>
</protein>
<dbReference type="EnsemblMetazoa" id="CJA32766a.1">
    <property type="protein sequence ID" value="CJA32766a.1"/>
    <property type="gene ID" value="WBGene00208613"/>
</dbReference>
<accession>A0A8R1IEA5</accession>
<dbReference type="Proteomes" id="UP000005237">
    <property type="component" value="Unassembled WGS sequence"/>
</dbReference>
<reference evidence="3" key="1">
    <citation type="submission" date="2010-08" db="EMBL/GenBank/DDBJ databases">
        <authorList>
            <consortium name="Caenorhabditis japonica Sequencing Consortium"/>
            <person name="Wilson R.K."/>
        </authorList>
    </citation>
    <scope>NUCLEOTIDE SEQUENCE [LARGE SCALE GENOMIC DNA]</scope>
    <source>
        <strain evidence="3">DF5081</strain>
    </source>
</reference>
<evidence type="ECO:0000313" key="2">
    <source>
        <dbReference type="EnsemblMetazoa" id="CJA32766a.1"/>
    </source>
</evidence>
<feature type="region of interest" description="Disordered" evidence="1">
    <location>
        <begin position="99"/>
        <end position="125"/>
    </location>
</feature>
<name>A0A8R1IEA5_CAEJA</name>
<evidence type="ECO:0000256" key="1">
    <source>
        <dbReference type="SAM" id="MobiDB-lite"/>
    </source>
</evidence>
<reference evidence="2" key="2">
    <citation type="submission" date="2022-06" db="UniProtKB">
        <authorList>
            <consortium name="EnsemblMetazoa"/>
        </authorList>
    </citation>
    <scope>IDENTIFICATION</scope>
    <source>
        <strain evidence="2">DF5081</strain>
    </source>
</reference>
<organism evidence="2 3">
    <name type="scientific">Caenorhabditis japonica</name>
    <dbReference type="NCBI Taxonomy" id="281687"/>
    <lineage>
        <taxon>Eukaryota</taxon>
        <taxon>Metazoa</taxon>
        <taxon>Ecdysozoa</taxon>
        <taxon>Nematoda</taxon>
        <taxon>Chromadorea</taxon>
        <taxon>Rhabditida</taxon>
        <taxon>Rhabditina</taxon>
        <taxon>Rhabditomorpha</taxon>
        <taxon>Rhabditoidea</taxon>
        <taxon>Rhabditidae</taxon>
        <taxon>Peloderinae</taxon>
        <taxon>Caenorhabditis</taxon>
    </lineage>
</organism>
<dbReference type="AlphaFoldDB" id="A0A8R1IEA5"/>
<sequence>MNIYHAVNEKVNTLVKRHGPASAPLTAKRVHAWCTKRARGGPASGSLPATSRGKTREKCYLDPSGSVYLAEKSVNCGFLMMRQIRMSAMGSVTIPCKNASSAAKKGTNSKEALQGGDDGANPAFN</sequence>
<keyword evidence="3" id="KW-1185">Reference proteome</keyword>
<proteinExistence type="predicted"/>
<evidence type="ECO:0000313" key="3">
    <source>
        <dbReference type="Proteomes" id="UP000005237"/>
    </source>
</evidence>